<gene>
    <name evidence="9" type="ORF">TRIP_D440157</name>
</gene>
<keyword evidence="7 8" id="KW-0472">Membrane</keyword>
<comment type="similarity">
    <text evidence="2">Belongs to the autoinducer-2 exporter (AI-2E) (TC 2.A.86) family.</text>
</comment>
<dbReference type="GO" id="GO:0005886">
    <property type="term" value="C:plasma membrane"/>
    <property type="evidence" value="ECO:0007669"/>
    <property type="project" value="UniProtKB-SubCell"/>
</dbReference>
<feature type="transmembrane region" description="Helical" evidence="8">
    <location>
        <begin position="313"/>
        <end position="342"/>
    </location>
</feature>
<feature type="transmembrane region" description="Helical" evidence="8">
    <location>
        <begin position="283"/>
        <end position="301"/>
    </location>
</feature>
<feature type="transmembrane region" description="Helical" evidence="8">
    <location>
        <begin position="158"/>
        <end position="182"/>
    </location>
</feature>
<keyword evidence="6 8" id="KW-1133">Transmembrane helix</keyword>
<feature type="transmembrane region" description="Helical" evidence="8">
    <location>
        <begin position="50"/>
        <end position="72"/>
    </location>
</feature>
<evidence type="ECO:0008006" key="10">
    <source>
        <dbReference type="Google" id="ProtNLM"/>
    </source>
</evidence>
<evidence type="ECO:0000313" key="9">
    <source>
        <dbReference type="EMBL" id="VBB48139.1"/>
    </source>
</evidence>
<dbReference type="InterPro" id="IPR002549">
    <property type="entry name" value="AI-2E-like"/>
</dbReference>
<evidence type="ECO:0000256" key="8">
    <source>
        <dbReference type="SAM" id="Phobius"/>
    </source>
</evidence>
<evidence type="ECO:0000256" key="3">
    <source>
        <dbReference type="ARBA" id="ARBA00022448"/>
    </source>
</evidence>
<comment type="subcellular location">
    <subcellularLocation>
        <location evidence="1">Cell membrane</location>
        <topology evidence="1">Multi-pass membrane protein</topology>
    </subcellularLocation>
</comment>
<feature type="transmembrane region" description="Helical" evidence="8">
    <location>
        <begin position="79"/>
        <end position="105"/>
    </location>
</feature>
<dbReference type="PANTHER" id="PTHR21716:SF53">
    <property type="entry name" value="PERMEASE PERM-RELATED"/>
    <property type="match status" value="1"/>
</dbReference>
<dbReference type="GO" id="GO:0055085">
    <property type="term" value="P:transmembrane transport"/>
    <property type="evidence" value="ECO:0007669"/>
    <property type="project" value="TreeGrafter"/>
</dbReference>
<feature type="transmembrane region" description="Helical" evidence="8">
    <location>
        <begin position="220"/>
        <end position="238"/>
    </location>
</feature>
<evidence type="ECO:0000256" key="1">
    <source>
        <dbReference type="ARBA" id="ARBA00004651"/>
    </source>
</evidence>
<keyword evidence="3" id="KW-0813">Transport</keyword>
<keyword evidence="4" id="KW-1003">Cell membrane</keyword>
<feature type="transmembrane region" description="Helical" evidence="8">
    <location>
        <begin position="244"/>
        <end position="271"/>
    </location>
</feature>
<protein>
    <recommendedName>
        <fullName evidence="10">Permease</fullName>
    </recommendedName>
</protein>
<evidence type="ECO:0000256" key="7">
    <source>
        <dbReference type="ARBA" id="ARBA00023136"/>
    </source>
</evidence>
<organism evidence="9">
    <name type="scientific">uncultured Paludibacter sp</name>
    <dbReference type="NCBI Taxonomy" id="497635"/>
    <lineage>
        <taxon>Bacteria</taxon>
        <taxon>Pseudomonadati</taxon>
        <taxon>Bacteroidota</taxon>
        <taxon>Bacteroidia</taxon>
        <taxon>Bacteroidales</taxon>
        <taxon>Paludibacteraceae</taxon>
        <taxon>Paludibacter</taxon>
        <taxon>environmental samples</taxon>
    </lineage>
</organism>
<dbReference type="AlphaFoldDB" id="A0A653AJA3"/>
<dbReference type="PANTHER" id="PTHR21716">
    <property type="entry name" value="TRANSMEMBRANE PROTEIN"/>
    <property type="match status" value="1"/>
</dbReference>
<feature type="transmembrane region" description="Helical" evidence="8">
    <location>
        <begin position="21"/>
        <end position="44"/>
    </location>
</feature>
<keyword evidence="5 8" id="KW-0812">Transmembrane</keyword>
<sequence>MKSFSFQKILNIKSNGNNTELKIYPFYIQATFILLGLILLFYILSVLGDILIPLCFSLLLAILLNPLVNWLVSKKINNVIAIILALLLAFMVIVGVTFFVSLQIAKFTEMLPELKDKFNLLIDDVQQWILYHIGYPITKQNELIQKIMNNSEGMIGSTLLNVINIGSAVLLIPIYVFLILYYKKLLLNFIYESFDDENSETVEIVLAKTKGAVQSYVSGLLWETFIVAILNSIALYILGVPYAIMLGSIGALLNLVPYIGGVIAIALPILMSIVTQEGYTTPLLIIIAYSIIQLIDNNILVPRIVASKVSVNALVSIVIVLLGNALWGVSGMFLSIPFIGILKIIFDNIDRLNPWGKLLGTKMPTKNDPISIKTHVIVEEKEITIEDKEE</sequence>
<evidence type="ECO:0000256" key="5">
    <source>
        <dbReference type="ARBA" id="ARBA00022692"/>
    </source>
</evidence>
<name>A0A653AJA3_9BACT</name>
<dbReference type="EMBL" id="UPXZ01000039">
    <property type="protein sequence ID" value="VBB48139.1"/>
    <property type="molecule type" value="Genomic_DNA"/>
</dbReference>
<dbReference type="Pfam" id="PF01594">
    <property type="entry name" value="AI-2E_transport"/>
    <property type="match status" value="1"/>
</dbReference>
<evidence type="ECO:0000256" key="4">
    <source>
        <dbReference type="ARBA" id="ARBA00022475"/>
    </source>
</evidence>
<proteinExistence type="inferred from homology"/>
<accession>A0A653AJA3</accession>
<evidence type="ECO:0000256" key="2">
    <source>
        <dbReference type="ARBA" id="ARBA00009773"/>
    </source>
</evidence>
<evidence type="ECO:0000256" key="6">
    <source>
        <dbReference type="ARBA" id="ARBA00022989"/>
    </source>
</evidence>
<reference evidence="9" key="1">
    <citation type="submission" date="2018-07" db="EMBL/GenBank/DDBJ databases">
        <authorList>
            <consortium name="Genoscope - CEA"/>
            <person name="William W."/>
        </authorList>
    </citation>
    <scope>NUCLEOTIDE SEQUENCE</scope>
    <source>
        <strain evidence="9">IK1</strain>
    </source>
</reference>